<organism evidence="10 11">
    <name type="scientific">Protaetiibacter intestinalis</name>
    <dbReference type="NCBI Taxonomy" id="2419774"/>
    <lineage>
        <taxon>Bacteria</taxon>
        <taxon>Bacillati</taxon>
        <taxon>Actinomycetota</taxon>
        <taxon>Actinomycetes</taxon>
        <taxon>Micrococcales</taxon>
        <taxon>Microbacteriaceae</taxon>
        <taxon>Protaetiibacter</taxon>
    </lineage>
</organism>
<dbReference type="InterPro" id="IPR004808">
    <property type="entry name" value="AP_endonuc_1"/>
</dbReference>
<dbReference type="InterPro" id="IPR036691">
    <property type="entry name" value="Endo/exonu/phosph_ase_sf"/>
</dbReference>
<dbReference type="EC" id="3.1.11.2" evidence="10"/>
<proteinExistence type="inferred from homology"/>
<dbReference type="GO" id="GO:0003677">
    <property type="term" value="F:DNA binding"/>
    <property type="evidence" value="ECO:0007669"/>
    <property type="project" value="InterPro"/>
</dbReference>
<keyword evidence="5 7" id="KW-0460">Magnesium</keyword>
<comment type="cofactor">
    <cofactor evidence="7">
        <name>Mg(2+)</name>
        <dbReference type="ChEBI" id="CHEBI:18420"/>
    </cofactor>
    <cofactor evidence="7">
        <name>Mn(2+)</name>
        <dbReference type="ChEBI" id="CHEBI:29035"/>
    </cofactor>
    <text evidence="7">Probably binds two magnesium or manganese ions per subunit.</text>
</comment>
<comment type="similarity">
    <text evidence="2">Belongs to the DNA repair enzymes AP/ExoA family.</text>
</comment>
<evidence type="ECO:0000256" key="5">
    <source>
        <dbReference type="ARBA" id="ARBA00022842"/>
    </source>
</evidence>
<dbReference type="AlphaFoldDB" id="A0A387B7J1"/>
<feature type="active site" evidence="6">
    <location>
        <position position="115"/>
    </location>
</feature>
<feature type="site" description="Important for catalytic activity" evidence="8">
    <location>
        <position position="228"/>
    </location>
</feature>
<dbReference type="InterPro" id="IPR005135">
    <property type="entry name" value="Endo/exonuclease/phosphatase"/>
</dbReference>
<evidence type="ECO:0000259" key="9">
    <source>
        <dbReference type="Pfam" id="PF03372"/>
    </source>
</evidence>
<dbReference type="PANTHER" id="PTHR43250">
    <property type="entry name" value="EXODEOXYRIBONUCLEASE III"/>
    <property type="match status" value="1"/>
</dbReference>
<keyword evidence="11" id="KW-1185">Reference proteome</keyword>
<dbReference type="EMBL" id="CP032630">
    <property type="protein sequence ID" value="AYF97761.1"/>
    <property type="molecule type" value="Genomic_DNA"/>
</dbReference>
<dbReference type="GO" id="GO:0008311">
    <property type="term" value="F:double-stranded DNA 3'-5' DNA exonuclease activity"/>
    <property type="evidence" value="ECO:0007669"/>
    <property type="project" value="UniProtKB-EC"/>
</dbReference>
<dbReference type="PANTHER" id="PTHR43250:SF2">
    <property type="entry name" value="EXODEOXYRIBONUCLEASE III"/>
    <property type="match status" value="1"/>
</dbReference>
<evidence type="ECO:0000313" key="10">
    <source>
        <dbReference type="EMBL" id="AYF97761.1"/>
    </source>
</evidence>
<dbReference type="PROSITE" id="PS51435">
    <property type="entry name" value="AP_NUCLEASE_F1_4"/>
    <property type="match status" value="1"/>
</dbReference>
<feature type="binding site" evidence="7">
    <location>
        <position position="257"/>
    </location>
    <ligand>
        <name>Mg(2+)</name>
        <dbReference type="ChEBI" id="CHEBI:18420"/>
        <label>1</label>
    </ligand>
</feature>
<dbReference type="OrthoDB" id="9803914at2"/>
<feature type="binding site" evidence="7">
    <location>
        <position position="160"/>
    </location>
    <ligand>
        <name>Mg(2+)</name>
        <dbReference type="ChEBI" id="CHEBI:18420"/>
        <label>1</label>
    </ligand>
</feature>
<evidence type="ECO:0000313" key="11">
    <source>
        <dbReference type="Proteomes" id="UP000278886"/>
    </source>
</evidence>
<dbReference type="NCBIfam" id="TIGR00195">
    <property type="entry name" value="exoDNase_III"/>
    <property type="match status" value="1"/>
</dbReference>
<comment type="cofactor">
    <cofactor evidence="1">
        <name>Mn(2+)</name>
        <dbReference type="ChEBI" id="CHEBI:29035"/>
    </cofactor>
</comment>
<feature type="binding site" evidence="7">
    <location>
        <position position="158"/>
    </location>
    <ligand>
        <name>Mg(2+)</name>
        <dbReference type="ChEBI" id="CHEBI:18420"/>
        <label>1</label>
    </ligand>
</feature>
<dbReference type="PROSITE" id="PS00728">
    <property type="entry name" value="AP_NUCLEASE_F1_3"/>
    <property type="match status" value="1"/>
</dbReference>
<dbReference type="GO" id="GO:0006281">
    <property type="term" value="P:DNA repair"/>
    <property type="evidence" value="ECO:0007669"/>
    <property type="project" value="InterPro"/>
</dbReference>
<dbReference type="InterPro" id="IPR020848">
    <property type="entry name" value="AP_endonuclease_F1_CS"/>
</dbReference>
<dbReference type="RefSeq" id="WP_120762110.1">
    <property type="nucleotide sequence ID" value="NZ_CP032630.1"/>
</dbReference>
<name>A0A387B7J1_9MICO</name>
<evidence type="ECO:0000256" key="6">
    <source>
        <dbReference type="PIRSR" id="PIRSR604808-1"/>
    </source>
</evidence>
<dbReference type="SUPFAM" id="SSF56219">
    <property type="entry name" value="DNase I-like"/>
    <property type="match status" value="1"/>
</dbReference>
<evidence type="ECO:0000256" key="3">
    <source>
        <dbReference type="ARBA" id="ARBA00022723"/>
    </source>
</evidence>
<feature type="active site" description="Proton donor/acceptor" evidence="6">
    <location>
        <position position="158"/>
    </location>
</feature>
<dbReference type="GO" id="GO:0004519">
    <property type="term" value="F:endonuclease activity"/>
    <property type="evidence" value="ECO:0007669"/>
    <property type="project" value="InterPro"/>
</dbReference>
<evidence type="ECO:0000256" key="1">
    <source>
        <dbReference type="ARBA" id="ARBA00001936"/>
    </source>
</evidence>
<feature type="domain" description="Endonuclease/exonuclease/phosphatase" evidence="9">
    <location>
        <begin position="4"/>
        <end position="258"/>
    </location>
</feature>
<feature type="binding site" evidence="7">
    <location>
        <position position="258"/>
    </location>
    <ligand>
        <name>Mg(2+)</name>
        <dbReference type="ChEBI" id="CHEBI:18420"/>
        <label>1</label>
    </ligand>
</feature>
<dbReference type="InterPro" id="IPR037493">
    <property type="entry name" value="ExoIII-like"/>
</dbReference>
<dbReference type="GO" id="GO:0046872">
    <property type="term" value="F:metal ion binding"/>
    <property type="evidence" value="ECO:0007669"/>
    <property type="project" value="UniProtKB-KW"/>
</dbReference>
<reference evidence="11" key="1">
    <citation type="submission" date="2018-09" db="EMBL/GenBank/DDBJ databases">
        <title>Genome sequencing of strain 2DFWR-13.</title>
        <authorList>
            <person name="Heo J."/>
            <person name="Kim S.-J."/>
            <person name="Kwon S.-W."/>
        </authorList>
    </citation>
    <scope>NUCLEOTIDE SEQUENCE [LARGE SCALE GENOMIC DNA]</scope>
    <source>
        <strain evidence="11">2DFWR-13</strain>
    </source>
</reference>
<accession>A0A387B7J1</accession>
<feature type="site" description="Transition state stabilizer" evidence="8">
    <location>
        <position position="160"/>
    </location>
</feature>
<keyword evidence="3 7" id="KW-0479">Metal-binding</keyword>
<gene>
    <name evidence="10" type="primary">xth</name>
    <name evidence="10" type="ORF">D7I47_05495</name>
</gene>
<keyword evidence="4 10" id="KW-0378">Hydrolase</keyword>
<evidence type="ECO:0000256" key="7">
    <source>
        <dbReference type="PIRSR" id="PIRSR604808-2"/>
    </source>
</evidence>
<dbReference type="Proteomes" id="UP000278886">
    <property type="component" value="Chromosome"/>
</dbReference>
<dbReference type="NCBIfam" id="TIGR00633">
    <property type="entry name" value="xth"/>
    <property type="match status" value="1"/>
</dbReference>
<protein>
    <submittedName>
        <fullName evidence="10">Exodeoxyribonuclease III</fullName>
        <ecNumber evidence="10">3.1.11.2</ecNumber>
    </submittedName>
</protein>
<sequence>MRIATWNINSIRTRHARAIDWMLREDVDVVAFQEIKCTEAQFPFAAFEDAGYEVVLHGLNQWNGVAIAARHAIEDVGVGFPGQPGFLKGHEGPDAPLEARAIGATVEGLRLWSLYVPNGRALDDPHYAYKLDWLATLAADTRDWLAADPELPLALMGDFNIAPLDSDVGDPTFVPGVSTHISPPERTAFAAFEKAGLADVVRPIRPEGFTYWDYKQLRFPRNEGMRIDFILGSHAFADRVVDASIHREERKGDGPSDHVPVVVDLDLGAADDDDRPMIF</sequence>
<dbReference type="CDD" id="cd09086">
    <property type="entry name" value="ExoIII-like_AP-endo"/>
    <property type="match status" value="1"/>
</dbReference>
<feature type="active site" description="Proton acceptor" evidence="6">
    <location>
        <position position="258"/>
    </location>
</feature>
<evidence type="ECO:0000256" key="4">
    <source>
        <dbReference type="ARBA" id="ARBA00022801"/>
    </source>
</evidence>
<dbReference type="Gene3D" id="3.60.10.10">
    <property type="entry name" value="Endonuclease/exonuclease/phosphatase"/>
    <property type="match status" value="1"/>
</dbReference>
<feature type="binding site" evidence="7">
    <location>
        <position position="34"/>
    </location>
    <ligand>
        <name>Mg(2+)</name>
        <dbReference type="ChEBI" id="CHEBI:18420"/>
        <label>1</label>
    </ligand>
</feature>
<feature type="binding site" evidence="7">
    <location>
        <position position="7"/>
    </location>
    <ligand>
        <name>Mg(2+)</name>
        <dbReference type="ChEBI" id="CHEBI:18420"/>
        <label>1</label>
    </ligand>
</feature>
<evidence type="ECO:0000256" key="8">
    <source>
        <dbReference type="PIRSR" id="PIRSR604808-3"/>
    </source>
</evidence>
<dbReference type="KEGG" id="lyd:D7I47_05495"/>
<evidence type="ECO:0000256" key="2">
    <source>
        <dbReference type="ARBA" id="ARBA00007092"/>
    </source>
</evidence>
<feature type="site" description="Interaction with DNA substrate" evidence="8">
    <location>
        <position position="258"/>
    </location>
</feature>
<dbReference type="Pfam" id="PF03372">
    <property type="entry name" value="Exo_endo_phos"/>
    <property type="match status" value="1"/>
</dbReference>
<keyword evidence="7" id="KW-0464">Manganese</keyword>